<gene>
    <name evidence="14" type="ORF">ANCCAN_19158</name>
</gene>
<dbReference type="SUPFAM" id="SSF103506">
    <property type="entry name" value="Mitochondrial carrier"/>
    <property type="match status" value="1"/>
</dbReference>
<reference evidence="14 15" key="1">
    <citation type="submission" date="2014-10" db="EMBL/GenBank/DDBJ databases">
        <title>Draft genome of the hookworm Ancylostoma caninum.</title>
        <authorList>
            <person name="Mitreva M."/>
        </authorList>
    </citation>
    <scope>NUCLEOTIDE SEQUENCE [LARGE SCALE GENOMIC DNA]</scope>
    <source>
        <strain evidence="14 15">Baltimore</strain>
    </source>
</reference>
<evidence type="ECO:0000256" key="11">
    <source>
        <dbReference type="PROSITE-ProRule" id="PRU00282"/>
    </source>
</evidence>
<protein>
    <submittedName>
        <fullName evidence="14">Uncharacterized protein</fullName>
    </submittedName>
</protein>
<evidence type="ECO:0000256" key="1">
    <source>
        <dbReference type="ARBA" id="ARBA00004448"/>
    </source>
</evidence>
<sequence>MELIKRVYVSQARGNVDLELTKEEFLQATQSYAQITPYEVEILFHLSELAHPGKKTLSLKDIELIDPERLKRVSHVERLINVKAVASKEERGVGTAVLESAYRFLLGSVAGACGATAVYPIDLVKTRMQNQRTGSFVGEVMYKNSLDCFKKVVKFEGLLGLYRGLLPQIVGVAPEKAIKLTMNDFVRDKFTKEGKIPLWAEIFAGGCGGASQPAGALSSCFAKTHKKWKAVMSASSNNTKPNNFEPLRRTE</sequence>
<dbReference type="PRINTS" id="PR00926">
    <property type="entry name" value="MITOCARRIER"/>
</dbReference>
<dbReference type="Pfam" id="PF00153">
    <property type="entry name" value="Mito_carr"/>
    <property type="match status" value="1"/>
</dbReference>
<evidence type="ECO:0000256" key="10">
    <source>
        <dbReference type="ARBA" id="ARBA00023136"/>
    </source>
</evidence>
<evidence type="ECO:0000256" key="8">
    <source>
        <dbReference type="ARBA" id="ARBA00022989"/>
    </source>
</evidence>
<keyword evidence="6" id="KW-0999">Mitochondrion inner membrane</keyword>
<evidence type="ECO:0000256" key="2">
    <source>
        <dbReference type="ARBA" id="ARBA00006375"/>
    </source>
</evidence>
<keyword evidence="8" id="KW-1133">Transmembrane helix</keyword>
<dbReference type="Proteomes" id="UP000252519">
    <property type="component" value="Unassembled WGS sequence"/>
</dbReference>
<keyword evidence="3 12" id="KW-0813">Transport</keyword>
<evidence type="ECO:0000256" key="5">
    <source>
        <dbReference type="ARBA" id="ARBA00022737"/>
    </source>
</evidence>
<dbReference type="GO" id="GO:0005313">
    <property type="term" value="F:L-glutamate transmembrane transporter activity"/>
    <property type="evidence" value="ECO:0007669"/>
    <property type="project" value="TreeGrafter"/>
</dbReference>
<evidence type="ECO:0000256" key="7">
    <source>
        <dbReference type="ARBA" id="ARBA00022837"/>
    </source>
</evidence>
<keyword evidence="9" id="KW-0496">Mitochondrion</keyword>
<comment type="similarity">
    <text evidence="2 12">Belongs to the mitochondrial carrier (TC 2.A.29) family.</text>
</comment>
<evidence type="ECO:0000256" key="12">
    <source>
        <dbReference type="RuleBase" id="RU000488"/>
    </source>
</evidence>
<keyword evidence="5" id="KW-0677">Repeat</keyword>
<dbReference type="PROSITE" id="PS50920">
    <property type="entry name" value="SOLCAR"/>
    <property type="match status" value="1"/>
</dbReference>
<dbReference type="Gene3D" id="1.50.40.10">
    <property type="entry name" value="Mitochondrial carrier domain"/>
    <property type="match status" value="1"/>
</dbReference>
<feature type="compositionally biased region" description="Polar residues" evidence="13">
    <location>
        <begin position="233"/>
        <end position="242"/>
    </location>
</feature>
<evidence type="ECO:0000313" key="14">
    <source>
        <dbReference type="EMBL" id="RCN34999.1"/>
    </source>
</evidence>
<dbReference type="GO" id="GO:0043490">
    <property type="term" value="P:malate-aspartate shuttle"/>
    <property type="evidence" value="ECO:0007669"/>
    <property type="project" value="TreeGrafter"/>
</dbReference>
<dbReference type="InterPro" id="IPR023395">
    <property type="entry name" value="MCP_dom_sf"/>
</dbReference>
<evidence type="ECO:0000256" key="6">
    <source>
        <dbReference type="ARBA" id="ARBA00022792"/>
    </source>
</evidence>
<dbReference type="GO" id="GO:0015183">
    <property type="term" value="F:L-aspartate transmembrane transporter activity"/>
    <property type="evidence" value="ECO:0007669"/>
    <property type="project" value="TreeGrafter"/>
</dbReference>
<comment type="caution">
    <text evidence="14">The sequence shown here is derived from an EMBL/GenBank/DDBJ whole genome shotgun (WGS) entry which is preliminary data.</text>
</comment>
<proteinExistence type="inferred from homology"/>
<dbReference type="EMBL" id="JOJR01000715">
    <property type="protein sequence ID" value="RCN34999.1"/>
    <property type="molecule type" value="Genomic_DNA"/>
</dbReference>
<dbReference type="InterPro" id="IPR051028">
    <property type="entry name" value="Mito_Solute_Carrier"/>
</dbReference>
<dbReference type="OrthoDB" id="2161at2759"/>
<feature type="repeat" description="Solcar" evidence="11">
    <location>
        <begin position="98"/>
        <end position="189"/>
    </location>
</feature>
<accession>A0A368FVJ9</accession>
<feature type="region of interest" description="Disordered" evidence="13">
    <location>
        <begin position="232"/>
        <end position="251"/>
    </location>
</feature>
<evidence type="ECO:0000256" key="3">
    <source>
        <dbReference type="ARBA" id="ARBA00022448"/>
    </source>
</evidence>
<dbReference type="PANTHER" id="PTHR45678">
    <property type="entry name" value="MITOCHONDRIAL 2-OXODICARBOXYLATE CARRIER 1-RELATED"/>
    <property type="match status" value="1"/>
</dbReference>
<keyword evidence="4 11" id="KW-0812">Transmembrane</keyword>
<dbReference type="InterPro" id="IPR018108">
    <property type="entry name" value="MCP_transmembrane"/>
</dbReference>
<dbReference type="STRING" id="29170.A0A368FVJ9"/>
<evidence type="ECO:0000256" key="9">
    <source>
        <dbReference type="ARBA" id="ARBA00023128"/>
    </source>
</evidence>
<keyword evidence="10 11" id="KW-0472">Membrane</keyword>
<name>A0A368FVJ9_ANCCA</name>
<comment type="subcellular location">
    <subcellularLocation>
        <location evidence="1">Mitochondrion inner membrane</location>
        <topology evidence="1">Multi-pass membrane protein</topology>
    </subcellularLocation>
</comment>
<evidence type="ECO:0000313" key="15">
    <source>
        <dbReference type="Proteomes" id="UP000252519"/>
    </source>
</evidence>
<dbReference type="GO" id="GO:0005743">
    <property type="term" value="C:mitochondrial inner membrane"/>
    <property type="evidence" value="ECO:0007669"/>
    <property type="project" value="UniProtKB-SubCell"/>
</dbReference>
<evidence type="ECO:0000256" key="4">
    <source>
        <dbReference type="ARBA" id="ARBA00022692"/>
    </source>
</evidence>
<keyword evidence="15" id="KW-1185">Reference proteome</keyword>
<organism evidence="14 15">
    <name type="scientific">Ancylostoma caninum</name>
    <name type="common">Dog hookworm</name>
    <dbReference type="NCBI Taxonomy" id="29170"/>
    <lineage>
        <taxon>Eukaryota</taxon>
        <taxon>Metazoa</taxon>
        <taxon>Ecdysozoa</taxon>
        <taxon>Nematoda</taxon>
        <taxon>Chromadorea</taxon>
        <taxon>Rhabditida</taxon>
        <taxon>Rhabditina</taxon>
        <taxon>Rhabditomorpha</taxon>
        <taxon>Strongyloidea</taxon>
        <taxon>Ancylostomatidae</taxon>
        <taxon>Ancylostomatinae</taxon>
        <taxon>Ancylostoma</taxon>
    </lineage>
</organism>
<keyword evidence="7" id="KW-0106">Calcium</keyword>
<dbReference type="PANTHER" id="PTHR45678:SF9">
    <property type="entry name" value="CALCIUM-BINDING MITOCHONDRIAL CARRIER PROTEIN ARALAR1"/>
    <property type="match status" value="1"/>
</dbReference>
<dbReference type="AlphaFoldDB" id="A0A368FVJ9"/>
<evidence type="ECO:0000256" key="13">
    <source>
        <dbReference type="SAM" id="MobiDB-lite"/>
    </source>
</evidence>
<dbReference type="InterPro" id="IPR002067">
    <property type="entry name" value="MCP"/>
</dbReference>